<dbReference type="Gene3D" id="2.170.120.30">
    <property type="match status" value="2"/>
</dbReference>
<dbReference type="Gene3D" id="2.170.120.40">
    <property type="entry name" value="YbbR-like domain"/>
    <property type="match status" value="2"/>
</dbReference>
<keyword evidence="3" id="KW-1185">Reference proteome</keyword>
<dbReference type="EMBL" id="BMEV01000025">
    <property type="protein sequence ID" value="GGH75956.1"/>
    <property type="molecule type" value="Genomic_DNA"/>
</dbReference>
<dbReference type="InterPro" id="IPR012505">
    <property type="entry name" value="YbbR"/>
</dbReference>
<keyword evidence="1" id="KW-0472">Membrane</keyword>
<comment type="caution">
    <text evidence="2">The sequence shown here is derived from an EMBL/GenBank/DDBJ whole genome shotgun (WGS) entry which is preliminary data.</text>
</comment>
<dbReference type="Pfam" id="PF07949">
    <property type="entry name" value="YbbR"/>
    <property type="match status" value="3"/>
</dbReference>
<gene>
    <name evidence="2" type="primary">cdaR</name>
    <name evidence="2" type="ORF">GCM10010978_16330</name>
</gene>
<dbReference type="Proteomes" id="UP000602050">
    <property type="component" value="Unassembled WGS sequence"/>
</dbReference>
<dbReference type="InterPro" id="IPR053154">
    <property type="entry name" value="c-di-AMP_regulator"/>
</dbReference>
<feature type="transmembrane region" description="Helical" evidence="1">
    <location>
        <begin position="9"/>
        <end position="26"/>
    </location>
</feature>
<keyword evidence="1" id="KW-0812">Transmembrane</keyword>
<evidence type="ECO:0000256" key="1">
    <source>
        <dbReference type="SAM" id="Phobius"/>
    </source>
</evidence>
<dbReference type="RefSeq" id="WP_188391894.1">
    <property type="nucleotide sequence ID" value="NZ_BMEV01000025.1"/>
</dbReference>
<evidence type="ECO:0000313" key="3">
    <source>
        <dbReference type="Proteomes" id="UP000602050"/>
    </source>
</evidence>
<protein>
    <submittedName>
        <fullName evidence="2">CdaA regulatory protein CdaR</fullName>
    </submittedName>
</protein>
<reference evidence="2" key="2">
    <citation type="submission" date="2020-09" db="EMBL/GenBank/DDBJ databases">
        <authorList>
            <person name="Sun Q."/>
            <person name="Zhou Y."/>
        </authorList>
    </citation>
    <scope>NUCLEOTIDE SEQUENCE</scope>
    <source>
        <strain evidence="2">CGMCC 1.12360</strain>
    </source>
</reference>
<sequence length="408" mass="45227">MDNWFKSKWFVRVASLAFAIILYVFVHVDQNSTQSNAALPGLAKESETLDDVPVEIRIDEENYVVTGVPEFVTVSLSGPPSVLRPTVVQRNFSVFVDLKGLEEGEHVVEIEHNITDELDVFIEPKSVEVYIEERASAEFPISVEFINKDQLPPGYELGSFEIKPEVVTITSSRTVIDQVKIVKVFVDVAGLTEPIRNREVPINVYDGQGNELNVRLDPETVVVSAEINNPSKTVSVEVPTVGELPEGYELLSITPSVEEIEIFGTSNVLETVSSIATEELNLSEIRESGTVELKLALPEGIIVPDVESIEVSIEIKETRVFRNVPIEVRGIDEEQFQFIQPENGQLDVTITGNQSVTKEVLREEIIPYVTVQQSAAGEISLPVAVEIPNMDDLTVELDVEEVTIEIAQ</sequence>
<keyword evidence="1" id="KW-1133">Transmembrane helix</keyword>
<dbReference type="AlphaFoldDB" id="A0A8J2ZTC4"/>
<dbReference type="PANTHER" id="PTHR37804:SF1">
    <property type="entry name" value="CDAA REGULATORY PROTEIN CDAR"/>
    <property type="match status" value="1"/>
</dbReference>
<dbReference type="PANTHER" id="PTHR37804">
    <property type="entry name" value="CDAA REGULATORY PROTEIN CDAR"/>
    <property type="match status" value="1"/>
</dbReference>
<proteinExistence type="predicted"/>
<name>A0A8J2ZTC4_9BACI</name>
<reference evidence="2" key="1">
    <citation type="journal article" date="2014" name="Int. J. Syst. Evol. Microbiol.">
        <title>Complete genome sequence of Corynebacterium casei LMG S-19264T (=DSM 44701T), isolated from a smear-ripened cheese.</title>
        <authorList>
            <consortium name="US DOE Joint Genome Institute (JGI-PGF)"/>
            <person name="Walter F."/>
            <person name="Albersmeier A."/>
            <person name="Kalinowski J."/>
            <person name="Ruckert C."/>
        </authorList>
    </citation>
    <scope>NUCLEOTIDE SEQUENCE</scope>
    <source>
        <strain evidence="2">CGMCC 1.12360</strain>
    </source>
</reference>
<evidence type="ECO:0000313" key="2">
    <source>
        <dbReference type="EMBL" id="GGH75956.1"/>
    </source>
</evidence>
<accession>A0A8J2ZTC4</accession>
<organism evidence="2 3">
    <name type="scientific">Compostibacillus humi</name>
    <dbReference type="NCBI Taxonomy" id="1245525"/>
    <lineage>
        <taxon>Bacteria</taxon>
        <taxon>Bacillati</taxon>
        <taxon>Bacillota</taxon>
        <taxon>Bacilli</taxon>
        <taxon>Bacillales</taxon>
        <taxon>Bacillaceae</taxon>
        <taxon>Compostibacillus</taxon>
    </lineage>
</organism>